<dbReference type="PANTHER" id="PTHR14030">
    <property type="entry name" value="MITOTIC CHECKPOINT SERINE/THREONINE-PROTEIN KINASE BUB1"/>
    <property type="match status" value="1"/>
</dbReference>
<comment type="caution">
    <text evidence="3">The sequence shown here is derived from an EMBL/GenBank/DDBJ whole genome shotgun (WGS) entry which is preliminary data.</text>
</comment>
<feature type="region of interest" description="Disordered" evidence="1">
    <location>
        <begin position="501"/>
        <end position="521"/>
    </location>
</feature>
<feature type="region of interest" description="Disordered" evidence="1">
    <location>
        <begin position="592"/>
        <end position="618"/>
    </location>
</feature>
<keyword evidence="4" id="KW-1185">Reference proteome</keyword>
<dbReference type="SMART" id="SM00777">
    <property type="entry name" value="Mad3_BUB1_I"/>
    <property type="match status" value="1"/>
</dbReference>
<dbReference type="OrthoDB" id="248495at2759"/>
<evidence type="ECO:0000313" key="3">
    <source>
        <dbReference type="EMBL" id="OAO13703.1"/>
    </source>
</evidence>
<dbReference type="EMBL" id="LXWW01000336">
    <property type="protein sequence ID" value="OAO13703.1"/>
    <property type="molecule type" value="Genomic_DNA"/>
</dbReference>
<dbReference type="GO" id="GO:0016301">
    <property type="term" value="F:kinase activity"/>
    <property type="evidence" value="ECO:0007669"/>
    <property type="project" value="UniProtKB-KW"/>
</dbReference>
<organism evidence="3 4">
    <name type="scientific">Blastocystis sp. subtype 1 (strain ATCC 50177 / NandII)</name>
    <dbReference type="NCBI Taxonomy" id="478820"/>
    <lineage>
        <taxon>Eukaryota</taxon>
        <taxon>Sar</taxon>
        <taxon>Stramenopiles</taxon>
        <taxon>Bigyra</taxon>
        <taxon>Opalozoa</taxon>
        <taxon>Opalinata</taxon>
        <taxon>Blastocystidae</taxon>
        <taxon>Blastocystis</taxon>
    </lineage>
</organism>
<protein>
    <submittedName>
        <fullName evidence="3">Checkpoint serine/threonine-protein kinase</fullName>
    </submittedName>
</protein>
<dbReference type="InterPro" id="IPR015661">
    <property type="entry name" value="Bub1/Mad3"/>
</dbReference>
<evidence type="ECO:0000256" key="1">
    <source>
        <dbReference type="SAM" id="MobiDB-lite"/>
    </source>
</evidence>
<evidence type="ECO:0000259" key="2">
    <source>
        <dbReference type="PROSITE" id="PS51489"/>
    </source>
</evidence>
<dbReference type="Gene3D" id="1.25.40.430">
    <property type="match status" value="1"/>
</dbReference>
<gene>
    <name evidence="3" type="ORF">AV274_4578</name>
</gene>
<dbReference type="GO" id="GO:0007094">
    <property type="term" value="P:mitotic spindle assembly checkpoint signaling"/>
    <property type="evidence" value="ECO:0007669"/>
    <property type="project" value="InterPro"/>
</dbReference>
<evidence type="ECO:0000313" key="4">
    <source>
        <dbReference type="Proteomes" id="UP000078348"/>
    </source>
</evidence>
<proteinExistence type="predicted"/>
<feature type="region of interest" description="Disordered" evidence="1">
    <location>
        <begin position="541"/>
        <end position="561"/>
    </location>
</feature>
<dbReference type="Pfam" id="PF08311">
    <property type="entry name" value="Mad3_BUB1_I"/>
    <property type="match status" value="1"/>
</dbReference>
<dbReference type="Proteomes" id="UP000078348">
    <property type="component" value="Unassembled WGS sequence"/>
</dbReference>
<dbReference type="PROSITE" id="PS51489">
    <property type="entry name" value="BUB1_N"/>
    <property type="match status" value="1"/>
</dbReference>
<keyword evidence="3" id="KW-0418">Kinase</keyword>
<keyword evidence="3" id="KW-0808">Transferase</keyword>
<reference evidence="3 4" key="1">
    <citation type="submission" date="2016-05" db="EMBL/GenBank/DDBJ databases">
        <title>Nuclear genome of Blastocystis sp. subtype 1 NandII.</title>
        <authorList>
            <person name="Gentekaki E."/>
            <person name="Curtis B."/>
            <person name="Stairs C."/>
            <person name="Eme L."/>
            <person name="Herman E."/>
            <person name="Klimes V."/>
            <person name="Arias M.C."/>
            <person name="Elias M."/>
            <person name="Hilliou F."/>
            <person name="Klute M."/>
            <person name="Malik S.-B."/>
            <person name="Pightling A."/>
            <person name="Rachubinski R."/>
            <person name="Salas D."/>
            <person name="Schlacht A."/>
            <person name="Suga H."/>
            <person name="Archibald J."/>
            <person name="Ball S.G."/>
            <person name="Clark G."/>
            <person name="Dacks J."/>
            <person name="Van Der Giezen M."/>
            <person name="Tsaousis A."/>
            <person name="Roger A."/>
        </authorList>
    </citation>
    <scope>NUCLEOTIDE SEQUENCE [LARGE SCALE GENOMIC DNA]</scope>
    <source>
        <strain evidence="4">ATCC 50177 / NandII</strain>
    </source>
</reference>
<name>A0A196S9K4_BLAHN</name>
<accession>A0A196S9K4</accession>
<feature type="domain" description="BUB1 N-terminal" evidence="2">
    <location>
        <begin position="34"/>
        <end position="195"/>
    </location>
</feature>
<sequence length="645" mass="72573">MPIKQGRSVSSLNHALQIDTPQKNRSLQEKVKEQEEQIRDYIGSDPLSPWISYIKWTQENCPTDTRAYLSVIERCLQKFTESPLYAQDIRFLRIWILYVNSLDFQMAKQTFAFMRAHNIGGTLALFYLAETLVYEQNGEYEQTERLYQEGITLCAKPVESIRRNQHQFHRRMRRKCINLCAEQQKKGDPLDPVLSPVERNGITMAALRKLESIAKQSKAPSGTNRAFGALQEVHASSSGVSFQLSQGLSGVNPLPSAQLPFSICAEERDHAVATDVPPPWGTFHSQAAQSKENQQVETDWSAVRLPQKPGSVKKQPLPFPVYADPANHQPSAHAMAGVTGVSSGQGQRLVKKEAKQPFAFKRALFLQGPQQEDELSFEEYRAQFYAVKPRGELETPSKKNNSDLMDCESSQMSVETVETVQGLKTPVVPNSARRKLDFSSVTPLAKGMKELSLANSPNDDLTVNTRGVLNEMSDLFGSKDWSTKKEKRPVFDILSTVKKSQKRSAPEVPQEPPFKLYIPPSADVDEDIDKENIPISYERQFSRPSTSQHTTTEISIPQRKSTDPYQNVIADIDKDDESITRRDSEYIQQLLASQNHSRSSTASGTNRISDMDDTTSFMTGRRDTADMKLLMGIQELIDKTSDNTT</sequence>
<dbReference type="AlphaFoldDB" id="A0A196S9K4"/>
<dbReference type="InterPro" id="IPR013212">
    <property type="entry name" value="Mad3/Bub1_I"/>
</dbReference>
<feature type="compositionally biased region" description="Polar residues" evidence="1">
    <location>
        <begin position="542"/>
        <end position="561"/>
    </location>
</feature>